<evidence type="ECO:0000313" key="18">
    <source>
        <dbReference type="Proteomes" id="UP000321805"/>
    </source>
</evidence>
<keyword evidence="11 14" id="KW-0472">Membrane</keyword>
<dbReference type="InterPro" id="IPR005467">
    <property type="entry name" value="His_kinase_dom"/>
</dbReference>
<dbReference type="InterPro" id="IPR003660">
    <property type="entry name" value="HAMP_dom"/>
</dbReference>
<dbReference type="EC" id="2.7.13.3" evidence="4"/>
<keyword evidence="8 17" id="KW-0418">Kinase</keyword>
<feature type="domain" description="HAMP" evidence="16">
    <location>
        <begin position="188"/>
        <end position="241"/>
    </location>
</feature>
<dbReference type="InterPro" id="IPR003661">
    <property type="entry name" value="HisK_dim/P_dom"/>
</dbReference>
<comment type="cofactor">
    <cofactor evidence="2">
        <name>a divalent metal cation</name>
        <dbReference type="ChEBI" id="CHEBI:60240"/>
    </cofactor>
</comment>
<dbReference type="SUPFAM" id="SSF47384">
    <property type="entry name" value="Homodimeric domain of signal transducing histidine kinase"/>
    <property type="match status" value="1"/>
</dbReference>
<dbReference type="CDD" id="cd00075">
    <property type="entry name" value="HATPase"/>
    <property type="match status" value="1"/>
</dbReference>
<evidence type="ECO:0000259" key="15">
    <source>
        <dbReference type="PROSITE" id="PS50109"/>
    </source>
</evidence>
<sequence length="489" mass="51363">MRARLIIGLLALAAVGLVALAGVTYAEQRNLLLKRVDQQVQLAAKIPDGRPGFGGGRGVGGIGAPPADNGYGDGGGPRGPAAGTWILHRDAQGRTTAAPDCRACFSTTATAPTLPASLPTGHLATVKATNSGARYRVLAQTAADGDVIIAAVPLTETDQTLQHLLRIEAVVIAAVLLALAALSWLLVRIGLRPLDRMGVTAGQIAGGDLSHRVEEANPRTEVGRLGLSLNRMLDRLERAFEERQASEDRLRRFLADASHELRTPLASIRGYAELFRIGAARDPENTEKAMSRIEAEATRMGVLVEDLLTLARLDEVRDAQREDVDLARLAGDAVDDARATAPDRDIELDAPAGSLLRGDPHQLRQVLANLLRNALVHTPPGTPVDVSVHDAGDAVTFEVRDHGPGLPADERELFGRFWRAEAGRERGKAGAGLGLAIVAGIVHAHGGEVRAENAPGGGARFTVRLPRDGVDPALAAPHPAAAQAASDGA</sequence>
<dbReference type="FunFam" id="3.30.565.10:FF:000006">
    <property type="entry name" value="Sensor histidine kinase WalK"/>
    <property type="match status" value="1"/>
</dbReference>
<feature type="transmembrane region" description="Helical" evidence="14">
    <location>
        <begin position="169"/>
        <end position="187"/>
    </location>
</feature>
<dbReference type="AlphaFoldDB" id="A0A5B8UD26"/>
<evidence type="ECO:0000313" key="17">
    <source>
        <dbReference type="EMBL" id="QEC50837.1"/>
    </source>
</evidence>
<evidence type="ECO:0000256" key="10">
    <source>
        <dbReference type="ARBA" id="ARBA00023012"/>
    </source>
</evidence>
<keyword evidence="18" id="KW-1185">Reference proteome</keyword>
<dbReference type="PANTHER" id="PTHR45436:SF5">
    <property type="entry name" value="SENSOR HISTIDINE KINASE TRCS"/>
    <property type="match status" value="1"/>
</dbReference>
<dbReference type="InterPro" id="IPR003594">
    <property type="entry name" value="HATPase_dom"/>
</dbReference>
<dbReference type="SMART" id="SM00387">
    <property type="entry name" value="HATPase_c"/>
    <property type="match status" value="1"/>
</dbReference>
<comment type="subcellular location">
    <subcellularLocation>
        <location evidence="3">Cell membrane</location>
    </subcellularLocation>
</comment>
<keyword evidence="7 14" id="KW-0812">Transmembrane</keyword>
<evidence type="ECO:0000256" key="8">
    <source>
        <dbReference type="ARBA" id="ARBA00022777"/>
    </source>
</evidence>
<keyword evidence="10" id="KW-0902">Two-component regulatory system</keyword>
<dbReference type="InterPro" id="IPR050428">
    <property type="entry name" value="TCS_sensor_his_kinase"/>
</dbReference>
<dbReference type="InterPro" id="IPR036097">
    <property type="entry name" value="HisK_dim/P_sf"/>
</dbReference>
<dbReference type="GO" id="GO:0005886">
    <property type="term" value="C:plasma membrane"/>
    <property type="evidence" value="ECO:0007669"/>
    <property type="project" value="UniProtKB-SubCell"/>
</dbReference>
<dbReference type="Pfam" id="PF00512">
    <property type="entry name" value="HisKA"/>
    <property type="match status" value="1"/>
</dbReference>
<feature type="region of interest" description="Disordered" evidence="13">
    <location>
        <begin position="470"/>
        <end position="489"/>
    </location>
</feature>
<name>A0A5B8UD26_9ACTN</name>
<dbReference type="PRINTS" id="PR00344">
    <property type="entry name" value="BCTRLSENSOR"/>
</dbReference>
<evidence type="ECO:0000259" key="16">
    <source>
        <dbReference type="PROSITE" id="PS50885"/>
    </source>
</evidence>
<accession>A0A5B8UD26</accession>
<dbReference type="Gene3D" id="1.10.287.130">
    <property type="match status" value="1"/>
</dbReference>
<dbReference type="EMBL" id="CP042430">
    <property type="protein sequence ID" value="QEC50837.1"/>
    <property type="molecule type" value="Genomic_DNA"/>
</dbReference>
<evidence type="ECO:0000256" key="5">
    <source>
        <dbReference type="ARBA" id="ARBA00022553"/>
    </source>
</evidence>
<feature type="compositionally biased region" description="Low complexity" evidence="13">
    <location>
        <begin position="472"/>
        <end position="489"/>
    </location>
</feature>
<evidence type="ECO:0000256" key="12">
    <source>
        <dbReference type="SAM" id="Coils"/>
    </source>
</evidence>
<evidence type="ECO:0000256" key="2">
    <source>
        <dbReference type="ARBA" id="ARBA00001968"/>
    </source>
</evidence>
<dbReference type="InterPro" id="IPR004358">
    <property type="entry name" value="Sig_transdc_His_kin-like_C"/>
</dbReference>
<dbReference type="OrthoDB" id="9786919at2"/>
<keyword evidence="9 14" id="KW-1133">Transmembrane helix</keyword>
<dbReference type="Proteomes" id="UP000321805">
    <property type="component" value="Chromosome"/>
</dbReference>
<feature type="coiled-coil region" evidence="12">
    <location>
        <begin position="229"/>
        <end position="256"/>
    </location>
</feature>
<evidence type="ECO:0000256" key="1">
    <source>
        <dbReference type="ARBA" id="ARBA00000085"/>
    </source>
</evidence>
<dbReference type="PROSITE" id="PS50885">
    <property type="entry name" value="HAMP"/>
    <property type="match status" value="1"/>
</dbReference>
<dbReference type="KEGG" id="bsol:FSW04_19055"/>
<dbReference type="Gene3D" id="3.30.565.10">
    <property type="entry name" value="Histidine kinase-like ATPase, C-terminal domain"/>
    <property type="match status" value="1"/>
</dbReference>
<evidence type="ECO:0000256" key="13">
    <source>
        <dbReference type="SAM" id="MobiDB-lite"/>
    </source>
</evidence>
<dbReference type="Pfam" id="PF00672">
    <property type="entry name" value="HAMP"/>
    <property type="match status" value="1"/>
</dbReference>
<keyword evidence="12" id="KW-0175">Coiled coil</keyword>
<evidence type="ECO:0000256" key="11">
    <source>
        <dbReference type="ARBA" id="ARBA00023136"/>
    </source>
</evidence>
<dbReference type="GO" id="GO:0005509">
    <property type="term" value="F:calcium ion binding"/>
    <property type="evidence" value="ECO:0007669"/>
    <property type="project" value="UniProtKB-ARBA"/>
</dbReference>
<dbReference type="CDD" id="cd06225">
    <property type="entry name" value="HAMP"/>
    <property type="match status" value="1"/>
</dbReference>
<dbReference type="GO" id="GO:0000155">
    <property type="term" value="F:phosphorelay sensor kinase activity"/>
    <property type="evidence" value="ECO:0007669"/>
    <property type="project" value="InterPro"/>
</dbReference>
<dbReference type="CDD" id="cd00082">
    <property type="entry name" value="HisKA"/>
    <property type="match status" value="1"/>
</dbReference>
<dbReference type="FunFam" id="1.10.287.130:FF:000001">
    <property type="entry name" value="Two-component sensor histidine kinase"/>
    <property type="match status" value="1"/>
</dbReference>
<dbReference type="SUPFAM" id="SSF55874">
    <property type="entry name" value="ATPase domain of HSP90 chaperone/DNA topoisomerase II/histidine kinase"/>
    <property type="match status" value="1"/>
</dbReference>
<evidence type="ECO:0000256" key="4">
    <source>
        <dbReference type="ARBA" id="ARBA00012438"/>
    </source>
</evidence>
<feature type="domain" description="Histidine kinase" evidence="15">
    <location>
        <begin position="256"/>
        <end position="469"/>
    </location>
</feature>
<keyword evidence="5" id="KW-0597">Phosphoprotein</keyword>
<gene>
    <name evidence="17" type="ORF">FSW04_19055</name>
</gene>
<reference evidence="17 18" key="1">
    <citation type="journal article" date="2018" name="J. Microbiol.">
        <title>Baekduia soli gen. nov., sp. nov., a novel bacterium isolated from the soil of Baekdu Mountain and proposal of a novel family name, Baekduiaceae fam. nov.</title>
        <authorList>
            <person name="An D.S."/>
            <person name="Siddiqi M.Z."/>
            <person name="Kim K.H."/>
            <person name="Yu H.S."/>
            <person name="Im W.T."/>
        </authorList>
    </citation>
    <scope>NUCLEOTIDE SEQUENCE [LARGE SCALE GENOMIC DNA]</scope>
    <source>
        <strain evidence="17 18">BR7-21</strain>
    </source>
</reference>
<dbReference type="SMART" id="SM00388">
    <property type="entry name" value="HisKA"/>
    <property type="match status" value="1"/>
</dbReference>
<dbReference type="Pfam" id="PF02518">
    <property type="entry name" value="HATPase_c"/>
    <property type="match status" value="1"/>
</dbReference>
<dbReference type="PROSITE" id="PS50109">
    <property type="entry name" value="HIS_KIN"/>
    <property type="match status" value="1"/>
</dbReference>
<evidence type="ECO:0000256" key="7">
    <source>
        <dbReference type="ARBA" id="ARBA00022692"/>
    </source>
</evidence>
<dbReference type="Gene3D" id="6.10.340.10">
    <property type="match status" value="1"/>
</dbReference>
<organism evidence="17 18">
    <name type="scientific">Baekduia soli</name>
    <dbReference type="NCBI Taxonomy" id="496014"/>
    <lineage>
        <taxon>Bacteria</taxon>
        <taxon>Bacillati</taxon>
        <taxon>Actinomycetota</taxon>
        <taxon>Thermoleophilia</taxon>
        <taxon>Solirubrobacterales</taxon>
        <taxon>Baekduiaceae</taxon>
        <taxon>Baekduia</taxon>
    </lineage>
</organism>
<dbReference type="InterPro" id="IPR036890">
    <property type="entry name" value="HATPase_C_sf"/>
</dbReference>
<proteinExistence type="predicted"/>
<protein>
    <recommendedName>
        <fullName evidence="4">histidine kinase</fullName>
        <ecNumber evidence="4">2.7.13.3</ecNumber>
    </recommendedName>
</protein>
<dbReference type="SUPFAM" id="SSF158472">
    <property type="entry name" value="HAMP domain-like"/>
    <property type="match status" value="1"/>
</dbReference>
<dbReference type="PANTHER" id="PTHR45436">
    <property type="entry name" value="SENSOR HISTIDINE KINASE YKOH"/>
    <property type="match status" value="1"/>
</dbReference>
<evidence type="ECO:0000256" key="3">
    <source>
        <dbReference type="ARBA" id="ARBA00004236"/>
    </source>
</evidence>
<evidence type="ECO:0000256" key="14">
    <source>
        <dbReference type="SAM" id="Phobius"/>
    </source>
</evidence>
<dbReference type="SMART" id="SM00304">
    <property type="entry name" value="HAMP"/>
    <property type="match status" value="1"/>
</dbReference>
<evidence type="ECO:0000256" key="9">
    <source>
        <dbReference type="ARBA" id="ARBA00022989"/>
    </source>
</evidence>
<keyword evidence="6" id="KW-0808">Transferase</keyword>
<evidence type="ECO:0000256" key="6">
    <source>
        <dbReference type="ARBA" id="ARBA00022679"/>
    </source>
</evidence>
<comment type="catalytic activity">
    <reaction evidence="1">
        <text>ATP + protein L-histidine = ADP + protein N-phospho-L-histidine.</text>
        <dbReference type="EC" id="2.7.13.3"/>
    </reaction>
</comment>